<proteinExistence type="predicted"/>
<name>A0ACB8EVQ1_9SAUR</name>
<gene>
    <name evidence="1" type="ORF">K3G42_012267</name>
</gene>
<evidence type="ECO:0000313" key="1">
    <source>
        <dbReference type="EMBL" id="KAH7996937.1"/>
    </source>
</evidence>
<evidence type="ECO:0000313" key="2">
    <source>
        <dbReference type="Proteomes" id="UP000827872"/>
    </source>
</evidence>
<dbReference type="Proteomes" id="UP000827872">
    <property type="component" value="Linkage Group LG15"/>
</dbReference>
<sequence length="235" mass="25842">MERETGNIFLQLQEIIQKNGKDPDRFMTEAERQRQNFSQRLEKVSKTLVKERKIRFQPYELADCGSCHVLKAPCNDLLVCAGPNVLAGVLVTLAILLGAGGGVWYYRCKKAGEKGESKTQEDDDTESLQTWGSSEWSDESDEPSLQANAPNPTWNPYQNVPPVPGANAPNPSSTGNPYQNVPPAPQANAPNPTWNPYQNVPPAPEANAPNQSSTWSPYQNVPPIPSPPHIWSPPS</sequence>
<reference evidence="1" key="1">
    <citation type="submission" date="2021-08" db="EMBL/GenBank/DDBJ databases">
        <title>The first chromosome-level gecko genome reveals the dynamic sex chromosomes of Neotropical dwarf geckos (Sphaerodactylidae: Sphaerodactylus).</title>
        <authorList>
            <person name="Pinto B.J."/>
            <person name="Keating S.E."/>
            <person name="Gamble T."/>
        </authorList>
    </citation>
    <scope>NUCLEOTIDE SEQUENCE</scope>
    <source>
        <strain evidence="1">TG3544</strain>
    </source>
</reference>
<organism evidence="1 2">
    <name type="scientific">Sphaerodactylus townsendi</name>
    <dbReference type="NCBI Taxonomy" id="933632"/>
    <lineage>
        <taxon>Eukaryota</taxon>
        <taxon>Metazoa</taxon>
        <taxon>Chordata</taxon>
        <taxon>Craniata</taxon>
        <taxon>Vertebrata</taxon>
        <taxon>Euteleostomi</taxon>
        <taxon>Lepidosauria</taxon>
        <taxon>Squamata</taxon>
        <taxon>Bifurcata</taxon>
        <taxon>Gekkota</taxon>
        <taxon>Sphaerodactylidae</taxon>
        <taxon>Sphaerodactylus</taxon>
    </lineage>
</organism>
<dbReference type="EMBL" id="CM037628">
    <property type="protein sequence ID" value="KAH7996937.1"/>
    <property type="molecule type" value="Genomic_DNA"/>
</dbReference>
<comment type="caution">
    <text evidence="1">The sequence shown here is derived from an EMBL/GenBank/DDBJ whole genome shotgun (WGS) entry which is preliminary data.</text>
</comment>
<protein>
    <submittedName>
        <fullName evidence="1">Uncharacterized protein</fullName>
    </submittedName>
</protein>
<accession>A0ACB8EVQ1</accession>
<keyword evidence="2" id="KW-1185">Reference proteome</keyword>